<comment type="caution">
    <text evidence="2">The sequence shown here is derived from an EMBL/GenBank/DDBJ whole genome shotgun (WGS) entry which is preliminary data.</text>
</comment>
<feature type="signal peptide" evidence="1">
    <location>
        <begin position="1"/>
        <end position="21"/>
    </location>
</feature>
<sequence>MFNLRTSLGCVPLILAAFTLALPNAPEHTSAPNVDYPEYHPIETNLGTVLCLHYNSYGQLIGEKLPLHNKPPTDWYFNASVSDIKPFRNVLANTEEVCNLGPQGCRTLGCKAGKGAIGWCNESGHKIRMPCRFLTEYVDEIVEVCGRRSIIHTYVNGMILVKGWPGDFTVWVGKPAGPFGCDWSY</sequence>
<dbReference type="AlphaFoldDB" id="A0AAN6YGS3"/>
<reference evidence="2" key="2">
    <citation type="submission" date="2023-05" db="EMBL/GenBank/DDBJ databases">
        <authorList>
            <consortium name="Lawrence Berkeley National Laboratory"/>
            <person name="Steindorff A."/>
            <person name="Hensen N."/>
            <person name="Bonometti L."/>
            <person name="Westerberg I."/>
            <person name="Brannstrom I.O."/>
            <person name="Guillou S."/>
            <person name="Cros-Aarteil S."/>
            <person name="Calhoun S."/>
            <person name="Haridas S."/>
            <person name="Kuo A."/>
            <person name="Mondo S."/>
            <person name="Pangilinan J."/>
            <person name="Riley R."/>
            <person name="Labutti K."/>
            <person name="Andreopoulos B."/>
            <person name="Lipzen A."/>
            <person name="Chen C."/>
            <person name="Yanf M."/>
            <person name="Daum C."/>
            <person name="Ng V."/>
            <person name="Clum A."/>
            <person name="Ohm R."/>
            <person name="Martin F."/>
            <person name="Silar P."/>
            <person name="Natvig D."/>
            <person name="Lalanne C."/>
            <person name="Gautier V."/>
            <person name="Ament-Velasquez S.L."/>
            <person name="Kruys A."/>
            <person name="Hutchinson M.I."/>
            <person name="Powell A.J."/>
            <person name="Barry K."/>
            <person name="Miller A.N."/>
            <person name="Grigoriev I.V."/>
            <person name="Debuchy R."/>
            <person name="Gladieux P."/>
            <person name="Thoren M.H."/>
            <person name="Johannesson H."/>
        </authorList>
    </citation>
    <scope>NUCLEOTIDE SEQUENCE</scope>
    <source>
        <strain evidence="2">PSN293</strain>
    </source>
</reference>
<protein>
    <submittedName>
        <fullName evidence="2">Uncharacterized protein</fullName>
    </submittedName>
</protein>
<organism evidence="2 3">
    <name type="scientific">Rhypophila decipiens</name>
    <dbReference type="NCBI Taxonomy" id="261697"/>
    <lineage>
        <taxon>Eukaryota</taxon>
        <taxon>Fungi</taxon>
        <taxon>Dikarya</taxon>
        <taxon>Ascomycota</taxon>
        <taxon>Pezizomycotina</taxon>
        <taxon>Sordariomycetes</taxon>
        <taxon>Sordariomycetidae</taxon>
        <taxon>Sordariales</taxon>
        <taxon>Naviculisporaceae</taxon>
        <taxon>Rhypophila</taxon>
    </lineage>
</organism>
<dbReference type="EMBL" id="MU858057">
    <property type="protein sequence ID" value="KAK4217756.1"/>
    <property type="molecule type" value="Genomic_DNA"/>
</dbReference>
<reference evidence="2" key="1">
    <citation type="journal article" date="2023" name="Mol. Phylogenet. Evol.">
        <title>Genome-scale phylogeny and comparative genomics of the fungal order Sordariales.</title>
        <authorList>
            <person name="Hensen N."/>
            <person name="Bonometti L."/>
            <person name="Westerberg I."/>
            <person name="Brannstrom I.O."/>
            <person name="Guillou S."/>
            <person name="Cros-Aarteil S."/>
            <person name="Calhoun S."/>
            <person name="Haridas S."/>
            <person name="Kuo A."/>
            <person name="Mondo S."/>
            <person name="Pangilinan J."/>
            <person name="Riley R."/>
            <person name="LaButti K."/>
            <person name="Andreopoulos B."/>
            <person name="Lipzen A."/>
            <person name="Chen C."/>
            <person name="Yan M."/>
            <person name="Daum C."/>
            <person name="Ng V."/>
            <person name="Clum A."/>
            <person name="Steindorff A."/>
            <person name="Ohm R.A."/>
            <person name="Martin F."/>
            <person name="Silar P."/>
            <person name="Natvig D.O."/>
            <person name="Lalanne C."/>
            <person name="Gautier V."/>
            <person name="Ament-Velasquez S.L."/>
            <person name="Kruys A."/>
            <person name="Hutchinson M.I."/>
            <person name="Powell A.J."/>
            <person name="Barry K."/>
            <person name="Miller A.N."/>
            <person name="Grigoriev I.V."/>
            <person name="Debuchy R."/>
            <person name="Gladieux P."/>
            <person name="Hiltunen Thoren M."/>
            <person name="Johannesson H."/>
        </authorList>
    </citation>
    <scope>NUCLEOTIDE SEQUENCE</scope>
    <source>
        <strain evidence="2">PSN293</strain>
    </source>
</reference>
<keyword evidence="3" id="KW-1185">Reference proteome</keyword>
<proteinExistence type="predicted"/>
<gene>
    <name evidence="2" type="ORF">QBC37DRAFT_31634</name>
</gene>
<keyword evidence="1" id="KW-0732">Signal</keyword>
<evidence type="ECO:0000256" key="1">
    <source>
        <dbReference type="SAM" id="SignalP"/>
    </source>
</evidence>
<evidence type="ECO:0000313" key="3">
    <source>
        <dbReference type="Proteomes" id="UP001301769"/>
    </source>
</evidence>
<accession>A0AAN6YGS3</accession>
<evidence type="ECO:0000313" key="2">
    <source>
        <dbReference type="EMBL" id="KAK4217756.1"/>
    </source>
</evidence>
<feature type="chain" id="PRO_5042911148" evidence="1">
    <location>
        <begin position="22"/>
        <end position="185"/>
    </location>
</feature>
<name>A0AAN6YGS3_9PEZI</name>
<dbReference type="Proteomes" id="UP001301769">
    <property type="component" value="Unassembled WGS sequence"/>
</dbReference>